<reference evidence="1 2" key="1">
    <citation type="submission" date="2014-07" db="EMBL/GenBank/DDBJ databases">
        <title>Complete Genome of Citrobacter freundii Myophage Miller.</title>
        <authorList>
            <person name="Hwang K."/>
            <person name="Luna A.J."/>
            <person name="Hernandez A.C."/>
            <person name="Everett G.F.K."/>
        </authorList>
    </citation>
    <scope>NUCLEOTIDE SEQUENCE [LARGE SCALE GENOMIC DNA]</scope>
</reference>
<protein>
    <submittedName>
        <fullName evidence="1">Uncharacterized protein</fullName>
    </submittedName>
</protein>
<sequence>MFGRKRECKHVATGWMRGTPYAWMHHSVTDGIGRIHGDMYATCDKCGEKFLMCKIHVDHAIRELAKHPIARAEILRILEETK</sequence>
<evidence type="ECO:0000313" key="1">
    <source>
        <dbReference type="EMBL" id="AIK68108.1"/>
    </source>
</evidence>
<dbReference type="GeneID" id="22113644"/>
<dbReference type="KEGG" id="vg:22113644"/>
<name>A0A076YI87_9CAUD</name>
<organism evidence="1 2">
    <name type="scientific">Citrobacter phage Miller</name>
    <dbReference type="NCBI Taxonomy" id="1527524"/>
    <lineage>
        <taxon>Viruses</taxon>
        <taxon>Duplodnaviria</taxon>
        <taxon>Heunggongvirae</taxon>
        <taxon>Uroviricota</taxon>
        <taxon>Caudoviricetes</taxon>
        <taxon>Pantevenvirales</taxon>
        <taxon>Straboviridae</taxon>
        <taxon>Pseudotevenvirus</taxon>
        <taxon>Pseudotevenvirus miller</taxon>
    </lineage>
</organism>
<keyword evidence="2" id="KW-1185">Reference proteome</keyword>
<accession>A0A076YI87</accession>
<dbReference type="Proteomes" id="UP000201263">
    <property type="component" value="Segment"/>
</dbReference>
<evidence type="ECO:0000313" key="2">
    <source>
        <dbReference type="Proteomes" id="UP000201263"/>
    </source>
</evidence>
<dbReference type="RefSeq" id="YP_009097774.1">
    <property type="nucleotide sequence ID" value="NC_025414.1"/>
</dbReference>
<dbReference type="EMBL" id="KM236237">
    <property type="protein sequence ID" value="AIK68108.1"/>
    <property type="molecule type" value="Genomic_DNA"/>
</dbReference>
<gene>
    <name evidence="1" type="ORF">CPTMiller_00172</name>
</gene>
<proteinExistence type="predicted"/>